<protein>
    <recommendedName>
        <fullName evidence="1">DUF8212 domain-containing protein</fullName>
    </recommendedName>
</protein>
<dbReference type="STRING" id="154538.A0A1M2V3R1"/>
<dbReference type="EMBL" id="MNAD01001692">
    <property type="protein sequence ID" value="OJT02240.1"/>
    <property type="molecule type" value="Genomic_DNA"/>
</dbReference>
<dbReference type="Proteomes" id="UP000184267">
    <property type="component" value="Unassembled WGS sequence"/>
</dbReference>
<dbReference type="PANTHER" id="PTHR10622">
    <property type="entry name" value="HET DOMAIN-CONTAINING PROTEIN"/>
    <property type="match status" value="1"/>
</dbReference>
<reference evidence="2 3" key="1">
    <citation type="submission" date="2016-10" db="EMBL/GenBank/DDBJ databases">
        <title>Genome sequence of the basidiomycete white-rot fungus Trametes pubescens.</title>
        <authorList>
            <person name="Makela M.R."/>
            <person name="Granchi Z."/>
            <person name="Peng M."/>
            <person name="De Vries R.P."/>
            <person name="Grigoriev I."/>
            <person name="Riley R."/>
            <person name="Hilden K."/>
        </authorList>
    </citation>
    <scope>NUCLEOTIDE SEQUENCE [LARGE SCALE GENOMIC DNA]</scope>
    <source>
        <strain evidence="2 3">FBCC735</strain>
    </source>
</reference>
<comment type="caution">
    <text evidence="2">The sequence shown here is derived from an EMBL/GenBank/DDBJ whole genome shotgun (WGS) entry which is preliminary data.</text>
</comment>
<evidence type="ECO:0000313" key="3">
    <source>
        <dbReference type="Proteomes" id="UP000184267"/>
    </source>
</evidence>
<dbReference type="AlphaFoldDB" id="A0A1M2V3R1"/>
<dbReference type="OrthoDB" id="2756443at2759"/>
<feature type="domain" description="DUF8212" evidence="1">
    <location>
        <begin position="37"/>
        <end position="114"/>
    </location>
</feature>
<dbReference type="InterPro" id="IPR058525">
    <property type="entry name" value="DUF8212"/>
</dbReference>
<evidence type="ECO:0000259" key="1">
    <source>
        <dbReference type="Pfam" id="PF26640"/>
    </source>
</evidence>
<keyword evidence="3" id="KW-1185">Reference proteome</keyword>
<dbReference type="Pfam" id="PF26640">
    <property type="entry name" value="DUF8212"/>
    <property type="match status" value="1"/>
</dbReference>
<organism evidence="2 3">
    <name type="scientific">Trametes pubescens</name>
    <name type="common">White-rot fungus</name>
    <dbReference type="NCBI Taxonomy" id="154538"/>
    <lineage>
        <taxon>Eukaryota</taxon>
        <taxon>Fungi</taxon>
        <taxon>Dikarya</taxon>
        <taxon>Basidiomycota</taxon>
        <taxon>Agaricomycotina</taxon>
        <taxon>Agaricomycetes</taxon>
        <taxon>Polyporales</taxon>
        <taxon>Polyporaceae</taxon>
        <taxon>Trametes</taxon>
    </lineage>
</organism>
<gene>
    <name evidence="2" type="ORF">TRAPUB_7267</name>
</gene>
<proteinExistence type="predicted"/>
<name>A0A1M2V3R1_TRAPU</name>
<accession>A0A1M2V3R1</accession>
<evidence type="ECO:0000313" key="2">
    <source>
        <dbReference type="EMBL" id="OJT02240.1"/>
    </source>
</evidence>
<sequence>MSWATGRNTTPSEDREYALMGIFDVNIPILYGEGNERTFRRLHIEIIQRSYDTIIFAWGLRIALGLTRDSGCVAEGRVERWKYEREYLRSTNFLLPRLPDAFCVSIDLDRLPLVKLTSTLGIGMVDRPHFSTRISALAFPFRCVRCTRTSGAASVVPRSCVACRGRGRA</sequence>
<dbReference type="PANTHER" id="PTHR10622:SF10">
    <property type="entry name" value="HET DOMAIN-CONTAINING PROTEIN"/>
    <property type="match status" value="1"/>
</dbReference>